<reference evidence="2" key="1">
    <citation type="submission" date="2021-05" db="EMBL/GenBank/DDBJ databases">
        <authorList>
            <person name="Pietrasiak N."/>
            <person name="Ward R."/>
            <person name="Stajich J.E."/>
            <person name="Kurbessoian T."/>
        </authorList>
    </citation>
    <scope>NUCLEOTIDE SEQUENCE</scope>
    <source>
        <strain evidence="2">HA4357-MV3</strain>
    </source>
</reference>
<feature type="region of interest" description="Disordered" evidence="1">
    <location>
        <begin position="583"/>
        <end position="604"/>
    </location>
</feature>
<evidence type="ECO:0000313" key="2">
    <source>
        <dbReference type="EMBL" id="MBW4434312.1"/>
    </source>
</evidence>
<sequence length="1319" mass="147528">MALKLNHFDTKTKQDTLIQEKLENTLAEYLFPGVKFSIGTAYPEATIPEDLSEYNGMSLQFSSGKRMFFANDPNIRQQLYPNPSDGAAYPLPLTPCRTFQELRNVRVLVVDDTTGENGGVIANNDAKKLVGDCKGLIDKDFAVSNNIESRPFQFRLGIRPQQESPVMRIAKGTLAPARLDKFGESFFRMGGSAKISTLRTKTGYDIVLATSSFKGRKGEDAIQPGEYMLTIGLGVKALAQYREHSLGTQILVNYPKAVQQEILPIIKQQAEKLASDQKDPRRLALRYIETYERRKALRAKHDEASLDTLEEIENKFSIFDSLDSGGETGEIEDGEDNSTQQKDLLIYSLLKADLSGYCQLIEHPKIIAELQEFARKQWVEIATGRSIKFTSGLAQPSLDLKLNEICIPYIAEGEEIIVTRSPLINSNGVITLKNKYLPEMLNGCVYIHPKTAMDNMQCDFDGDLLAFAPSKDFSQLTAEVKEKVLPSNRYPDIVKKTKVPYQGTFEEIAVSAMGNKIGIIANDIQKNIALQCEIDAMPQTEKADYLKKILVHLGKVVVRHQKGKLQIPDKTLDQIYKITQVPTKDENEKAGGQGALSRGKSLTRGEVSIKGEKEQGSFHPQGVRFVPLVPPAPYPLPPASYQIEQQLQSFKKLLKDCVAELGNELQVATDGPKSALRPDDSIIQYCQAITAYKEVEWLNDKKNLEAFTDRGMKTNGYSPIDLMIKQTNQIFGQCQLIARPIEQFRSFYPELEFTSSQKEYAQEIKKNYNSIVKQRIELESRRKVEPGPYIVIASPLSGKKLEITNLINFDLAKNPEFWKASELSIKISLRKPTQKIPHPLLACIQHKTSAGKQIDIPIGTISMKSMSEHDLKPGMSIKQGKVEFYFGISDGMIDALKQQTREYLESVRNNTPEPERLQLAAAIHDVSHTEEKYGQRRAGVAFAVFPEEVENQLKQLQFTQMKVIGTQFNEYANRNFKGEKVAIKFENGPHPREPSQTARWVIVEGKKLGTLDARSPHLLAGYEARATVSSCASTSVVITSLKNPDNKLQIDSVNKYAFAGRQWGGEQTNITIDLRQTNPRQPPKVFALVGDKVLGILNKQSVTFLQQRLAEIGRQLHGFTFTGTVNHAPASYADIVIDPTTVKYSDVESTQQQVDQKEHKRVATVVFFEAPVERSLHQKTEQVMCNMVKRAVNRAIELGCDTVHFVDASPYKSDSLSVVVQTIQDLARSRPDIKIELSGATSVKNAMQLLEQPNDIVIGIDSIETAPIIDYASSLGKAVVAYLPGTGEFERHNLPQMETTIQKTVSTQKKRLEQEQSIL</sequence>
<gene>
    <name evidence="2" type="ORF">KME28_22000</name>
</gene>
<accession>A0A9E3HBR3</accession>
<evidence type="ECO:0000256" key="1">
    <source>
        <dbReference type="SAM" id="MobiDB-lite"/>
    </source>
</evidence>
<reference evidence="2" key="2">
    <citation type="journal article" date="2022" name="Microbiol. Resour. Announc.">
        <title>Metagenome Sequencing to Explore Phylogenomics of Terrestrial Cyanobacteria.</title>
        <authorList>
            <person name="Ward R.D."/>
            <person name="Stajich J.E."/>
            <person name="Johansen J.R."/>
            <person name="Huntemann M."/>
            <person name="Clum A."/>
            <person name="Foster B."/>
            <person name="Foster B."/>
            <person name="Roux S."/>
            <person name="Palaniappan K."/>
            <person name="Varghese N."/>
            <person name="Mukherjee S."/>
            <person name="Reddy T.B.K."/>
            <person name="Daum C."/>
            <person name="Copeland A."/>
            <person name="Chen I.A."/>
            <person name="Ivanova N.N."/>
            <person name="Kyrpides N.C."/>
            <person name="Shapiro N."/>
            <person name="Eloe-Fadrosh E.A."/>
            <person name="Pietrasiak N."/>
        </authorList>
    </citation>
    <scope>NUCLEOTIDE SEQUENCE</scope>
    <source>
        <strain evidence="2">HA4357-MV3</strain>
    </source>
</reference>
<proteinExistence type="predicted"/>
<comment type="caution">
    <text evidence="2">The sequence shown here is derived from an EMBL/GenBank/DDBJ whole genome shotgun (WGS) entry which is preliminary data.</text>
</comment>
<name>A0A9E3HBR3_9NOST</name>
<organism evidence="2 3">
    <name type="scientific">Pelatocladus maniniholoensis HA4357-MV3</name>
    <dbReference type="NCBI Taxonomy" id="1117104"/>
    <lineage>
        <taxon>Bacteria</taxon>
        <taxon>Bacillati</taxon>
        <taxon>Cyanobacteriota</taxon>
        <taxon>Cyanophyceae</taxon>
        <taxon>Nostocales</taxon>
        <taxon>Nostocaceae</taxon>
        <taxon>Pelatocladus</taxon>
    </lineage>
</organism>
<dbReference type="Proteomes" id="UP000813215">
    <property type="component" value="Unassembled WGS sequence"/>
</dbReference>
<dbReference type="EMBL" id="JAHHHW010000127">
    <property type="protein sequence ID" value="MBW4434312.1"/>
    <property type="molecule type" value="Genomic_DNA"/>
</dbReference>
<protein>
    <submittedName>
        <fullName evidence="2">Uncharacterized protein</fullName>
    </submittedName>
</protein>
<evidence type="ECO:0000313" key="3">
    <source>
        <dbReference type="Proteomes" id="UP000813215"/>
    </source>
</evidence>